<dbReference type="InterPro" id="IPR050680">
    <property type="entry name" value="YpeA/RimI_acetyltransf"/>
</dbReference>
<gene>
    <name evidence="7" type="ORF">SAMN02745174_02095</name>
</gene>
<evidence type="ECO:0000313" key="7">
    <source>
        <dbReference type="EMBL" id="SJZ96526.1"/>
    </source>
</evidence>
<accession>A0A1T4PYV7</accession>
<dbReference type="InterPro" id="IPR000182">
    <property type="entry name" value="GNAT_dom"/>
</dbReference>
<dbReference type="STRING" id="180163.SAMN02745174_02095"/>
<dbReference type="EMBL" id="FUWX01000017">
    <property type="protein sequence ID" value="SJZ96526.1"/>
    <property type="molecule type" value="Genomic_DNA"/>
</dbReference>
<organism evidence="7 8">
    <name type="scientific">Cetobacterium ceti</name>
    <dbReference type="NCBI Taxonomy" id="180163"/>
    <lineage>
        <taxon>Bacteria</taxon>
        <taxon>Fusobacteriati</taxon>
        <taxon>Fusobacteriota</taxon>
        <taxon>Fusobacteriia</taxon>
        <taxon>Fusobacteriales</taxon>
        <taxon>Fusobacteriaceae</taxon>
        <taxon>Cetobacterium</taxon>
    </lineage>
</organism>
<evidence type="ECO:0000256" key="4">
    <source>
        <dbReference type="ARBA" id="ARBA00023315"/>
    </source>
</evidence>
<dbReference type="Proteomes" id="UP000191153">
    <property type="component" value="Unassembled WGS sequence"/>
</dbReference>
<dbReference type="GO" id="GO:0008999">
    <property type="term" value="F:protein-N-terminal-alanine acetyltransferase activity"/>
    <property type="evidence" value="ECO:0007669"/>
    <property type="project" value="UniProtKB-EC"/>
</dbReference>
<comment type="catalytic activity">
    <reaction evidence="5">
        <text>N-terminal L-alanyl-[ribosomal protein bS18] + acetyl-CoA = N-terminal N(alpha)-acetyl-L-alanyl-[ribosomal protein bS18] + CoA + H(+)</text>
        <dbReference type="Rhea" id="RHEA:43756"/>
        <dbReference type="Rhea" id="RHEA-COMP:10676"/>
        <dbReference type="Rhea" id="RHEA-COMP:10677"/>
        <dbReference type="ChEBI" id="CHEBI:15378"/>
        <dbReference type="ChEBI" id="CHEBI:57287"/>
        <dbReference type="ChEBI" id="CHEBI:57288"/>
        <dbReference type="ChEBI" id="CHEBI:64718"/>
        <dbReference type="ChEBI" id="CHEBI:83683"/>
        <dbReference type="EC" id="2.3.1.266"/>
    </reaction>
</comment>
<reference evidence="7 8" key="1">
    <citation type="submission" date="2017-02" db="EMBL/GenBank/DDBJ databases">
        <authorList>
            <person name="Peterson S.W."/>
        </authorList>
    </citation>
    <scope>NUCLEOTIDE SEQUENCE [LARGE SCALE GENOMIC DNA]</scope>
    <source>
        <strain evidence="7 8">ATCC 700028</strain>
    </source>
</reference>
<dbReference type="SUPFAM" id="SSF55729">
    <property type="entry name" value="Acyl-CoA N-acyltransferases (Nat)"/>
    <property type="match status" value="1"/>
</dbReference>
<dbReference type="InterPro" id="IPR016181">
    <property type="entry name" value="Acyl_CoA_acyltransferase"/>
</dbReference>
<keyword evidence="8" id="KW-1185">Reference proteome</keyword>
<dbReference type="Pfam" id="PF13673">
    <property type="entry name" value="Acetyltransf_10"/>
    <property type="match status" value="1"/>
</dbReference>
<protein>
    <recommendedName>
        <fullName evidence="5">[Ribosomal protein bS18]-alanine N-acetyltransferase</fullName>
        <ecNumber evidence="5">2.3.1.266</ecNumber>
    </recommendedName>
</protein>
<dbReference type="OrthoDB" id="9794566at2"/>
<dbReference type="GO" id="GO:0005737">
    <property type="term" value="C:cytoplasm"/>
    <property type="evidence" value="ECO:0007669"/>
    <property type="project" value="UniProtKB-SubCell"/>
</dbReference>
<keyword evidence="3 7" id="KW-0808">Transferase</keyword>
<dbReference type="InterPro" id="IPR006464">
    <property type="entry name" value="AcTrfase_RimI/Ard1"/>
</dbReference>
<comment type="subcellular location">
    <subcellularLocation>
        <location evidence="5">Cytoplasm</location>
    </subcellularLocation>
</comment>
<keyword evidence="4" id="KW-0012">Acyltransferase</keyword>
<dbReference type="EC" id="2.3.1.266" evidence="5"/>
<dbReference type="PROSITE" id="PS51186">
    <property type="entry name" value="GNAT"/>
    <property type="match status" value="1"/>
</dbReference>
<sequence>MIREAKLEDIEKIENMEKEIFPSSFYSVNSLKEMMENKSYYIYMCTDEKDILGYIILHDSIDVIEIMKIATKKDSRNIGIGKKLLEKTKEVFEQNIFLEVRESNEIAQNFYKNFGFTQVGRRKNYYGDTGEAAILMIYDRQ</sequence>
<comment type="similarity">
    <text evidence="1 5">Belongs to the acetyltransferase family. RimI subfamily.</text>
</comment>
<evidence type="ECO:0000259" key="6">
    <source>
        <dbReference type="PROSITE" id="PS51186"/>
    </source>
</evidence>
<feature type="domain" description="N-acetyltransferase" evidence="6">
    <location>
        <begin position="1"/>
        <end position="141"/>
    </location>
</feature>
<dbReference type="RefSeq" id="WP_078694543.1">
    <property type="nucleotide sequence ID" value="NZ_FUWX01000017.1"/>
</dbReference>
<dbReference type="Gene3D" id="3.40.630.30">
    <property type="match status" value="1"/>
</dbReference>
<evidence type="ECO:0000313" key="8">
    <source>
        <dbReference type="Proteomes" id="UP000191153"/>
    </source>
</evidence>
<proteinExistence type="inferred from homology"/>
<name>A0A1T4PYV7_9FUSO</name>
<dbReference type="PANTHER" id="PTHR43420:SF44">
    <property type="entry name" value="ACETYLTRANSFERASE YPEA"/>
    <property type="match status" value="1"/>
</dbReference>
<evidence type="ECO:0000256" key="2">
    <source>
        <dbReference type="ARBA" id="ARBA00022490"/>
    </source>
</evidence>
<dbReference type="AlphaFoldDB" id="A0A1T4PYV7"/>
<comment type="function">
    <text evidence="5">Acetylates the N-terminal alanine of ribosomal protein bS18.</text>
</comment>
<evidence type="ECO:0000256" key="3">
    <source>
        <dbReference type="ARBA" id="ARBA00022679"/>
    </source>
</evidence>
<dbReference type="PANTHER" id="PTHR43420">
    <property type="entry name" value="ACETYLTRANSFERASE"/>
    <property type="match status" value="1"/>
</dbReference>
<evidence type="ECO:0000256" key="5">
    <source>
        <dbReference type="RuleBase" id="RU363094"/>
    </source>
</evidence>
<evidence type="ECO:0000256" key="1">
    <source>
        <dbReference type="ARBA" id="ARBA00005395"/>
    </source>
</evidence>
<keyword evidence="2 5" id="KW-0963">Cytoplasm</keyword>
<dbReference type="NCBIfam" id="TIGR01575">
    <property type="entry name" value="rimI"/>
    <property type="match status" value="1"/>
</dbReference>
<dbReference type="CDD" id="cd04301">
    <property type="entry name" value="NAT_SF"/>
    <property type="match status" value="1"/>
</dbReference>